<proteinExistence type="predicted"/>
<accession>A0A1F7GZD3</accession>
<evidence type="ECO:0000313" key="1">
    <source>
        <dbReference type="EMBL" id="OGK24460.1"/>
    </source>
</evidence>
<dbReference type="EMBL" id="MFZO01000033">
    <property type="protein sequence ID" value="OGK24460.1"/>
    <property type="molecule type" value="Genomic_DNA"/>
</dbReference>
<evidence type="ECO:0000313" key="2">
    <source>
        <dbReference type="Proteomes" id="UP000177913"/>
    </source>
</evidence>
<organism evidence="1 2">
    <name type="scientific">Candidatus Roizmanbacteria bacterium RIFCSPHIGHO2_02_FULL_38_11</name>
    <dbReference type="NCBI Taxonomy" id="1802039"/>
    <lineage>
        <taxon>Bacteria</taxon>
        <taxon>Candidatus Roizmaniibacteriota</taxon>
    </lineage>
</organism>
<name>A0A1F7GZD3_9BACT</name>
<protein>
    <submittedName>
        <fullName evidence="1">Uncharacterized protein</fullName>
    </submittedName>
</protein>
<sequence length="479" mass="55384">MVAVVELLRKHEKKQPIEIDLPAFIHKLFPEVRGTKTADIVSQLLVDIYPLCRPHKDGLTRELIVKGSTVKRFLLGDPDGYWDISRIYSQADTSQLQNEAKELVERLAIGPRDIDFRYDLTEGNQDNDIHQALVTSLANQGFIRNDGAFYRNTNDKNYRVVIEQTEIGGINGPPRLFFNILIYVDGKFLLKSDFGRSADLKNISGYNGQRHDDFRVNPYFPGEEIVSYAQVIMNDNKVSLRMKKELVEYFENPWSVKLYHFTTKLPLVLMGKLKGVGFRTFWPELKKKANYDYEKIRQLFFDANYNAPWSDLDYDPNLEKRRMEYISDFLLYLSYDPFLFLRLLTDLNFLPMIPLGLYFSSWDDLFFIMQNMAEEIDHQVNSPDPIIHLAKYSKLYKEKVLKKTSQVKDTGPFMLIRAINKLLEQKGINVRAEESFESLIELFDPNKSAVIKQAATKLQTSYLDHLLRVEAGGVGVAGA</sequence>
<dbReference type="Proteomes" id="UP000177913">
    <property type="component" value="Unassembled WGS sequence"/>
</dbReference>
<gene>
    <name evidence="1" type="ORF">A3C25_04570</name>
</gene>
<reference evidence="1 2" key="1">
    <citation type="journal article" date="2016" name="Nat. Commun.">
        <title>Thousands of microbial genomes shed light on interconnected biogeochemical processes in an aquifer system.</title>
        <authorList>
            <person name="Anantharaman K."/>
            <person name="Brown C.T."/>
            <person name="Hug L.A."/>
            <person name="Sharon I."/>
            <person name="Castelle C.J."/>
            <person name="Probst A.J."/>
            <person name="Thomas B.C."/>
            <person name="Singh A."/>
            <person name="Wilkins M.J."/>
            <person name="Karaoz U."/>
            <person name="Brodie E.L."/>
            <person name="Williams K.H."/>
            <person name="Hubbard S.S."/>
            <person name="Banfield J.F."/>
        </authorList>
    </citation>
    <scope>NUCLEOTIDE SEQUENCE [LARGE SCALE GENOMIC DNA]</scope>
</reference>
<comment type="caution">
    <text evidence="1">The sequence shown here is derived from an EMBL/GenBank/DDBJ whole genome shotgun (WGS) entry which is preliminary data.</text>
</comment>
<dbReference type="AlphaFoldDB" id="A0A1F7GZD3"/>